<name>A0ABU6QX73_9FABA</name>
<feature type="non-terminal residue" evidence="1">
    <location>
        <position position="1"/>
    </location>
</feature>
<gene>
    <name evidence="1" type="ORF">PIB30_096864</name>
</gene>
<dbReference type="Proteomes" id="UP001341840">
    <property type="component" value="Unassembled WGS sequence"/>
</dbReference>
<proteinExistence type="predicted"/>
<sequence>TIVHSTFTVALQQTSLESISGTNTRLLASFFFFSFDHRHQHSLTVENARNRAFIAEQHHRQLPNRRASFTLSLYYHRKQPQESTSTTVATIPSSILISTHPLS</sequence>
<reference evidence="1 2" key="1">
    <citation type="journal article" date="2023" name="Plants (Basel)">
        <title>Bridging the Gap: Combining Genomics and Transcriptomics Approaches to Understand Stylosanthes scabra, an Orphan Legume from the Brazilian Caatinga.</title>
        <authorList>
            <person name="Ferreira-Neto J.R.C."/>
            <person name="da Silva M.D."/>
            <person name="Binneck E."/>
            <person name="de Melo N.F."/>
            <person name="da Silva R.H."/>
            <person name="de Melo A.L.T.M."/>
            <person name="Pandolfi V."/>
            <person name="Bustamante F.O."/>
            <person name="Brasileiro-Vidal A.C."/>
            <person name="Benko-Iseppon A.M."/>
        </authorList>
    </citation>
    <scope>NUCLEOTIDE SEQUENCE [LARGE SCALE GENOMIC DNA]</scope>
    <source>
        <tissue evidence="1">Leaves</tissue>
    </source>
</reference>
<organism evidence="1 2">
    <name type="scientific">Stylosanthes scabra</name>
    <dbReference type="NCBI Taxonomy" id="79078"/>
    <lineage>
        <taxon>Eukaryota</taxon>
        <taxon>Viridiplantae</taxon>
        <taxon>Streptophyta</taxon>
        <taxon>Embryophyta</taxon>
        <taxon>Tracheophyta</taxon>
        <taxon>Spermatophyta</taxon>
        <taxon>Magnoliopsida</taxon>
        <taxon>eudicotyledons</taxon>
        <taxon>Gunneridae</taxon>
        <taxon>Pentapetalae</taxon>
        <taxon>rosids</taxon>
        <taxon>fabids</taxon>
        <taxon>Fabales</taxon>
        <taxon>Fabaceae</taxon>
        <taxon>Papilionoideae</taxon>
        <taxon>50 kb inversion clade</taxon>
        <taxon>dalbergioids sensu lato</taxon>
        <taxon>Dalbergieae</taxon>
        <taxon>Pterocarpus clade</taxon>
        <taxon>Stylosanthes</taxon>
    </lineage>
</organism>
<feature type="non-terminal residue" evidence="1">
    <location>
        <position position="103"/>
    </location>
</feature>
<protein>
    <submittedName>
        <fullName evidence="1">Uncharacterized protein</fullName>
    </submittedName>
</protein>
<evidence type="ECO:0000313" key="2">
    <source>
        <dbReference type="Proteomes" id="UP001341840"/>
    </source>
</evidence>
<accession>A0ABU6QX73</accession>
<comment type="caution">
    <text evidence="1">The sequence shown here is derived from an EMBL/GenBank/DDBJ whole genome shotgun (WGS) entry which is preliminary data.</text>
</comment>
<keyword evidence="2" id="KW-1185">Reference proteome</keyword>
<evidence type="ECO:0000313" key="1">
    <source>
        <dbReference type="EMBL" id="MED6116091.1"/>
    </source>
</evidence>
<dbReference type="EMBL" id="JASCZI010002334">
    <property type="protein sequence ID" value="MED6116091.1"/>
    <property type="molecule type" value="Genomic_DNA"/>
</dbReference>